<protein>
    <submittedName>
        <fullName evidence="2">Uncharacterized protein</fullName>
    </submittedName>
</protein>
<feature type="compositionally biased region" description="Basic and acidic residues" evidence="1">
    <location>
        <begin position="12"/>
        <end position="28"/>
    </location>
</feature>
<evidence type="ECO:0000313" key="2">
    <source>
        <dbReference type="EMBL" id="CAA9563654.1"/>
    </source>
</evidence>
<organism evidence="2">
    <name type="scientific">uncultured Thermomicrobiales bacterium</name>
    <dbReference type="NCBI Taxonomy" id="1645740"/>
    <lineage>
        <taxon>Bacteria</taxon>
        <taxon>Pseudomonadati</taxon>
        <taxon>Thermomicrobiota</taxon>
        <taxon>Thermomicrobia</taxon>
        <taxon>Thermomicrobiales</taxon>
        <taxon>environmental samples</taxon>
    </lineage>
</organism>
<gene>
    <name evidence="2" type="ORF">AVDCRST_MAG70-1867</name>
</gene>
<feature type="compositionally biased region" description="Basic residues" evidence="1">
    <location>
        <begin position="1"/>
        <end position="11"/>
    </location>
</feature>
<dbReference type="EMBL" id="CADCWH010000298">
    <property type="protein sequence ID" value="CAA9563654.1"/>
    <property type="molecule type" value="Genomic_DNA"/>
</dbReference>
<evidence type="ECO:0000256" key="1">
    <source>
        <dbReference type="SAM" id="MobiDB-lite"/>
    </source>
</evidence>
<feature type="region of interest" description="Disordered" evidence="1">
    <location>
        <begin position="1"/>
        <end position="38"/>
    </location>
</feature>
<proteinExistence type="predicted"/>
<name>A0A6J4V0T6_9BACT</name>
<reference evidence="2" key="1">
    <citation type="submission" date="2020-02" db="EMBL/GenBank/DDBJ databases">
        <authorList>
            <person name="Meier V. D."/>
        </authorList>
    </citation>
    <scope>NUCLEOTIDE SEQUENCE</scope>
    <source>
        <strain evidence="2">AVDCRST_MAG70</strain>
    </source>
</reference>
<sequence>MLAKRARGTHRDRRDEWDREFPRPERSGEQGSGRLGQAGEAIGLLASVGSDQAIRARFAGMNESFR</sequence>
<dbReference type="AlphaFoldDB" id="A0A6J4V0T6"/>
<accession>A0A6J4V0T6</accession>